<name>A0A3B0S609_9ZZZZ</name>
<proteinExistence type="predicted"/>
<organism evidence="1">
    <name type="scientific">hydrothermal vent metagenome</name>
    <dbReference type="NCBI Taxonomy" id="652676"/>
    <lineage>
        <taxon>unclassified sequences</taxon>
        <taxon>metagenomes</taxon>
        <taxon>ecological metagenomes</taxon>
    </lineage>
</organism>
<reference evidence="1" key="1">
    <citation type="submission" date="2018-06" db="EMBL/GenBank/DDBJ databases">
        <authorList>
            <person name="Zhirakovskaya E."/>
        </authorList>
    </citation>
    <scope>NUCLEOTIDE SEQUENCE</scope>
</reference>
<gene>
    <name evidence="1" type="ORF">MNBD_ALPHA05-2256</name>
</gene>
<dbReference type="EMBL" id="UOEH01000176">
    <property type="protein sequence ID" value="VAV95798.1"/>
    <property type="molecule type" value="Genomic_DNA"/>
</dbReference>
<accession>A0A3B0S609</accession>
<protein>
    <submittedName>
        <fullName evidence="1">Uncharacterized protein</fullName>
    </submittedName>
</protein>
<evidence type="ECO:0000313" key="1">
    <source>
        <dbReference type="EMBL" id="VAV95798.1"/>
    </source>
</evidence>
<dbReference type="AlphaFoldDB" id="A0A3B0S609"/>
<sequence>MTENTPSLERRLDRLEQGQAKMLSSLTAIESRIEILHQEFQRTATTVSRFSLAQESARLHSQRLESFVSEVRGQLTKVEAALGKNS</sequence>